<evidence type="ECO:0000313" key="20">
    <source>
        <dbReference type="EMBL" id="NHN87444.1"/>
    </source>
</evidence>
<evidence type="ECO:0000256" key="1">
    <source>
        <dbReference type="ARBA" id="ARBA00001933"/>
    </source>
</evidence>
<accession>A0ABX0K130</accession>
<dbReference type="CDD" id="cd01557">
    <property type="entry name" value="BCAT_beta_family"/>
    <property type="match status" value="1"/>
</dbReference>
<comment type="cofactor">
    <cofactor evidence="1 16">
        <name>pyridoxal 5'-phosphate</name>
        <dbReference type="ChEBI" id="CHEBI:597326"/>
    </cofactor>
</comment>
<dbReference type="InterPro" id="IPR043132">
    <property type="entry name" value="BCAT-like_C"/>
</dbReference>
<comment type="pathway">
    <text evidence="5 18">Amino-acid biosynthesis; L-leucine biosynthesis; L-leucine from 3-methyl-2-oxobutanoate: step 4/4.</text>
</comment>
<dbReference type="PANTHER" id="PTHR11825">
    <property type="entry name" value="SUBGROUP IIII AMINOTRANSFERASE"/>
    <property type="match status" value="1"/>
</dbReference>
<dbReference type="InterPro" id="IPR001544">
    <property type="entry name" value="Aminotrans_IV"/>
</dbReference>
<sequence>MSSAEDLQFTILPHPNPTSPEKRAELMANPAFGRIATDHMVLIRYKEGEGWHDAQVLPRGPLTLDPSAAVLHYAQEIFEGMKAFRTADNGIAIFRPDANARRFRSSADRMAMPLIPENLFIRAVDELVKADQDWVPSGENASLYIRPFMFANDAFLGVKPASEYMFLVIAAPVGAYFSAGAVTVWVSETYTRAAPGGTGAAKCGGNYAGSLLAQAEAKDHECDQVVFLDAVHHRFIEEMGGMNIFFVFNDGSISTPALTGTILPGITRDSILTIAREKGLTVREEPYAIDQLLEDAQSGRLVETFACGTAAAISPIGVVRTKNGEVKIGNRDGAGPVTESLREVLLGTQRGRVADTHGWEHRVL</sequence>
<dbReference type="EC" id="2.6.1.42" evidence="17"/>
<evidence type="ECO:0000256" key="17">
    <source>
        <dbReference type="RuleBase" id="RU004517"/>
    </source>
</evidence>
<comment type="similarity">
    <text evidence="6 15">Belongs to the class-IV pyridoxal-phosphate-dependent aminotransferase family.</text>
</comment>
<dbReference type="InterPro" id="IPR036038">
    <property type="entry name" value="Aminotransferase-like"/>
</dbReference>
<organism evidence="20 21">
    <name type="scientific">Acetobacter conturbans</name>
    <dbReference type="NCBI Taxonomy" id="1737472"/>
    <lineage>
        <taxon>Bacteria</taxon>
        <taxon>Pseudomonadati</taxon>
        <taxon>Pseudomonadota</taxon>
        <taxon>Alphaproteobacteria</taxon>
        <taxon>Acetobacterales</taxon>
        <taxon>Acetobacteraceae</taxon>
        <taxon>Acetobacter</taxon>
    </lineage>
</organism>
<evidence type="ECO:0000256" key="14">
    <source>
        <dbReference type="ARBA" id="ARBA00049229"/>
    </source>
</evidence>
<keyword evidence="21" id="KW-1185">Reference proteome</keyword>
<feature type="region of interest" description="Disordered" evidence="19">
    <location>
        <begin position="1"/>
        <end position="20"/>
    </location>
</feature>
<evidence type="ECO:0000256" key="16">
    <source>
        <dbReference type="RuleBase" id="RU004516"/>
    </source>
</evidence>
<evidence type="ECO:0000256" key="5">
    <source>
        <dbReference type="ARBA" id="ARBA00005072"/>
    </source>
</evidence>
<keyword evidence="7 17" id="KW-0032">Aminotransferase</keyword>
<dbReference type="InterPro" id="IPR033939">
    <property type="entry name" value="BCAT_family"/>
</dbReference>
<dbReference type="Proteomes" id="UP000631653">
    <property type="component" value="Unassembled WGS sequence"/>
</dbReference>
<evidence type="ECO:0000256" key="13">
    <source>
        <dbReference type="ARBA" id="ARBA00048798"/>
    </source>
</evidence>
<protein>
    <recommendedName>
        <fullName evidence="17">Branched-chain-amino-acid aminotransferase</fullName>
        <ecNumber evidence="17">2.6.1.42</ecNumber>
    </recommendedName>
</protein>
<evidence type="ECO:0000313" key="21">
    <source>
        <dbReference type="Proteomes" id="UP000631653"/>
    </source>
</evidence>
<dbReference type="InterPro" id="IPR018300">
    <property type="entry name" value="Aminotrans_IV_CS"/>
</dbReference>
<comment type="function">
    <text evidence="2">Acts on leucine, isoleucine and valine.</text>
</comment>
<comment type="catalytic activity">
    <reaction evidence="13 17">
        <text>L-isoleucine + 2-oxoglutarate = (S)-3-methyl-2-oxopentanoate + L-glutamate</text>
        <dbReference type="Rhea" id="RHEA:24801"/>
        <dbReference type="ChEBI" id="CHEBI:16810"/>
        <dbReference type="ChEBI" id="CHEBI:29985"/>
        <dbReference type="ChEBI" id="CHEBI:35146"/>
        <dbReference type="ChEBI" id="CHEBI:58045"/>
        <dbReference type="EC" id="2.6.1.42"/>
    </reaction>
</comment>
<dbReference type="SUPFAM" id="SSF56752">
    <property type="entry name" value="D-aminoacid aminotransferase-like PLP-dependent enzymes"/>
    <property type="match status" value="1"/>
</dbReference>
<gene>
    <name evidence="20" type="ORF">GOB81_02195</name>
</gene>
<proteinExistence type="inferred from homology"/>
<comment type="pathway">
    <text evidence="3 18">Amino-acid biosynthesis; L-isoleucine biosynthesis; L-isoleucine from 2-oxobutanoate: step 4/4.</text>
</comment>
<evidence type="ECO:0000256" key="19">
    <source>
        <dbReference type="SAM" id="MobiDB-lite"/>
    </source>
</evidence>
<evidence type="ECO:0000256" key="4">
    <source>
        <dbReference type="ARBA" id="ARBA00004931"/>
    </source>
</evidence>
<keyword evidence="11 17" id="KW-0100">Branched-chain amino acid biosynthesis</keyword>
<dbReference type="Gene3D" id="3.30.470.10">
    <property type="match status" value="1"/>
</dbReference>
<dbReference type="PIRSF" id="PIRSF006468">
    <property type="entry name" value="BCAT1"/>
    <property type="match status" value="1"/>
</dbReference>
<dbReference type="NCBIfam" id="TIGR01123">
    <property type="entry name" value="ilvE_II"/>
    <property type="match status" value="1"/>
</dbReference>
<dbReference type="InterPro" id="IPR043131">
    <property type="entry name" value="BCAT-like_N"/>
</dbReference>
<evidence type="ECO:0000256" key="9">
    <source>
        <dbReference type="ARBA" id="ARBA00022679"/>
    </source>
</evidence>
<evidence type="ECO:0000256" key="12">
    <source>
        <dbReference type="ARBA" id="ARBA00048212"/>
    </source>
</evidence>
<evidence type="ECO:0000256" key="6">
    <source>
        <dbReference type="ARBA" id="ARBA00009320"/>
    </source>
</evidence>
<comment type="caution">
    <text evidence="20">The sequence shown here is derived from an EMBL/GenBank/DDBJ whole genome shotgun (WGS) entry which is preliminary data.</text>
</comment>
<comment type="catalytic activity">
    <reaction evidence="14 17">
        <text>L-leucine + 2-oxoglutarate = 4-methyl-2-oxopentanoate + L-glutamate</text>
        <dbReference type="Rhea" id="RHEA:18321"/>
        <dbReference type="ChEBI" id="CHEBI:16810"/>
        <dbReference type="ChEBI" id="CHEBI:17865"/>
        <dbReference type="ChEBI" id="CHEBI:29985"/>
        <dbReference type="ChEBI" id="CHEBI:57427"/>
        <dbReference type="EC" id="2.6.1.42"/>
    </reaction>
</comment>
<evidence type="ECO:0000256" key="8">
    <source>
        <dbReference type="ARBA" id="ARBA00022605"/>
    </source>
</evidence>
<evidence type="ECO:0000256" key="11">
    <source>
        <dbReference type="ARBA" id="ARBA00023304"/>
    </source>
</evidence>
<reference evidence="20 21" key="1">
    <citation type="journal article" date="2020" name="Int. J. Syst. Evol. Microbiol.">
        <title>Novel acetic acid bacteria from cider fermentations: Acetobacter conturbans sp. nov. and Acetobacter fallax sp. nov.</title>
        <authorList>
            <person name="Sombolestani A.S."/>
            <person name="Cleenwerck I."/>
            <person name="Cnockaert M."/>
            <person name="Borremans W."/>
            <person name="Wieme A.D."/>
            <person name="De Vuyst L."/>
            <person name="Vandamme P."/>
        </authorList>
    </citation>
    <scope>NUCLEOTIDE SEQUENCE [LARGE SCALE GENOMIC DNA]</scope>
    <source>
        <strain evidence="20 21">LMG 1627</strain>
    </source>
</reference>
<dbReference type="Gene3D" id="3.20.10.10">
    <property type="entry name" value="D-amino Acid Aminotransferase, subunit A, domain 2"/>
    <property type="match status" value="1"/>
</dbReference>
<keyword evidence="10 16" id="KW-0663">Pyridoxal phosphate</keyword>
<evidence type="ECO:0000256" key="7">
    <source>
        <dbReference type="ARBA" id="ARBA00022576"/>
    </source>
</evidence>
<dbReference type="EMBL" id="WOSY01000002">
    <property type="protein sequence ID" value="NHN87444.1"/>
    <property type="molecule type" value="Genomic_DNA"/>
</dbReference>
<name>A0ABX0K130_9PROT</name>
<evidence type="ECO:0000256" key="18">
    <source>
        <dbReference type="RuleBase" id="RU004519"/>
    </source>
</evidence>
<dbReference type="RefSeq" id="WP_173568754.1">
    <property type="nucleotide sequence ID" value="NZ_WOSY01000002.1"/>
</dbReference>
<keyword evidence="9 17" id="KW-0808">Transferase</keyword>
<dbReference type="Pfam" id="PF01063">
    <property type="entry name" value="Aminotran_4"/>
    <property type="match status" value="1"/>
</dbReference>
<evidence type="ECO:0000256" key="10">
    <source>
        <dbReference type="ARBA" id="ARBA00022898"/>
    </source>
</evidence>
<evidence type="ECO:0000256" key="3">
    <source>
        <dbReference type="ARBA" id="ARBA00004824"/>
    </source>
</evidence>
<dbReference type="PROSITE" id="PS00770">
    <property type="entry name" value="AA_TRANSFER_CLASS_4"/>
    <property type="match status" value="1"/>
</dbReference>
<comment type="pathway">
    <text evidence="4 18">Amino-acid biosynthesis; L-valine biosynthesis; L-valine from pyruvate: step 4/4.</text>
</comment>
<keyword evidence="8 17" id="KW-0028">Amino-acid biosynthesis</keyword>
<dbReference type="InterPro" id="IPR005786">
    <property type="entry name" value="B_amino_transII"/>
</dbReference>
<evidence type="ECO:0000256" key="2">
    <source>
        <dbReference type="ARBA" id="ARBA00003109"/>
    </source>
</evidence>
<dbReference type="PANTHER" id="PTHR11825:SF44">
    <property type="entry name" value="BRANCHED-CHAIN-AMINO-ACID AMINOTRANSFERASE"/>
    <property type="match status" value="1"/>
</dbReference>
<dbReference type="GO" id="GO:0004084">
    <property type="term" value="F:branched-chain-amino-acid transaminase activity"/>
    <property type="evidence" value="ECO:0007669"/>
    <property type="project" value="UniProtKB-EC"/>
</dbReference>
<comment type="catalytic activity">
    <reaction evidence="12 17">
        <text>L-valine + 2-oxoglutarate = 3-methyl-2-oxobutanoate + L-glutamate</text>
        <dbReference type="Rhea" id="RHEA:24813"/>
        <dbReference type="ChEBI" id="CHEBI:11851"/>
        <dbReference type="ChEBI" id="CHEBI:16810"/>
        <dbReference type="ChEBI" id="CHEBI:29985"/>
        <dbReference type="ChEBI" id="CHEBI:57762"/>
        <dbReference type="EC" id="2.6.1.42"/>
    </reaction>
</comment>
<evidence type="ECO:0000256" key="15">
    <source>
        <dbReference type="RuleBase" id="RU004106"/>
    </source>
</evidence>
<dbReference type="NCBIfam" id="NF009897">
    <property type="entry name" value="PRK13357.1"/>
    <property type="match status" value="1"/>
</dbReference>